<reference evidence="3" key="1">
    <citation type="submission" date="2019-02" db="EMBL/GenBank/DDBJ databases">
        <title>Draft genome sequence of Dolichospermum planctonicum NIES-80.</title>
        <authorList>
            <person name="Yamaguchi H."/>
            <person name="Suzuki S."/>
            <person name="Kawachi M."/>
        </authorList>
    </citation>
    <scope>NUCLEOTIDE SEQUENCE [LARGE SCALE GENOMIC DNA]</scope>
    <source>
        <strain evidence="3">NIES-80</strain>
    </source>
</reference>
<feature type="domain" description="Endonuclease GajA/Old nuclease/RecF-like AAA" evidence="1">
    <location>
        <begin position="1"/>
        <end position="397"/>
    </location>
</feature>
<dbReference type="Proteomes" id="UP000299367">
    <property type="component" value="Unassembled WGS sequence"/>
</dbReference>
<comment type="caution">
    <text evidence="2">The sequence shown here is derived from an EMBL/GenBank/DDBJ whole genome shotgun (WGS) entry which is preliminary data.</text>
</comment>
<proteinExistence type="predicted"/>
<name>A0A480AEB3_9CYAN</name>
<evidence type="ECO:0000313" key="2">
    <source>
        <dbReference type="EMBL" id="GCL43297.1"/>
    </source>
</evidence>
<organism evidence="2 3">
    <name type="scientific">Dolichospermum planctonicum</name>
    <dbReference type="NCBI Taxonomy" id="136072"/>
    <lineage>
        <taxon>Bacteria</taxon>
        <taxon>Bacillati</taxon>
        <taxon>Cyanobacteriota</taxon>
        <taxon>Cyanophyceae</taxon>
        <taxon>Nostocales</taxon>
        <taxon>Aphanizomenonaceae</taxon>
        <taxon>Dolichospermum</taxon>
    </lineage>
</organism>
<dbReference type="PANTHER" id="PTHR43581">
    <property type="entry name" value="ATP/GTP PHOSPHATASE"/>
    <property type="match status" value="1"/>
</dbReference>
<dbReference type="Pfam" id="PF13175">
    <property type="entry name" value="AAA_15"/>
    <property type="match status" value="1"/>
</dbReference>
<dbReference type="InterPro" id="IPR041685">
    <property type="entry name" value="AAA_GajA/Old/RecF-like"/>
</dbReference>
<dbReference type="CDD" id="cd00267">
    <property type="entry name" value="ABC_ATPase"/>
    <property type="match status" value="1"/>
</dbReference>
<dbReference type="InterPro" id="IPR027417">
    <property type="entry name" value="P-loop_NTPase"/>
</dbReference>
<evidence type="ECO:0000259" key="1">
    <source>
        <dbReference type="Pfam" id="PF13175"/>
    </source>
</evidence>
<dbReference type="Gene3D" id="3.40.50.300">
    <property type="entry name" value="P-loop containing nucleotide triphosphate hydrolases"/>
    <property type="match status" value="1"/>
</dbReference>
<gene>
    <name evidence="2" type="ORF">NIES80_30110</name>
</gene>
<accession>A0A480AEB3</accession>
<protein>
    <submittedName>
        <fullName evidence="2">SMC domain protein</fullName>
    </submittedName>
</protein>
<dbReference type="PANTHER" id="PTHR43581:SF2">
    <property type="entry name" value="EXCINUCLEASE ATPASE SUBUNIT"/>
    <property type="match status" value="1"/>
</dbReference>
<dbReference type="AlphaFoldDB" id="A0A480AEB3"/>
<sequence length="598" mass="68985">MYIKKLQVFNYKSYYDSGEMEFSPGVNIIVGRNNAGKTSLLEVLTLDFEDHPHRSIKTLPNKSSRLEEKSRIEIIWDIEKEELLSFMKQMSPDLGIPAPKLDENYIEMLSLDYQNSEDSPEEYKIKYGKYLYGCLLRDLSEFKTFLENSDSIDISLCIYRNINLNHTSLQKLLNFESYSYDYNEDFNGRFYKIFFDNNEMIIEDFYHDDCEESKGTINESIGKKLFDTFVSRIYKFKAERLNIGTYKLNIQRTEVITKSELKPDASNLAEVLFRLNSENRGMFDYFTELVSNILPEIESITVALRDNSDLEILVWNKDSIKHRRGDLALPLSSCGSGVSQVLAIVYILVSSIHEPRTIIIDEPQSFLHPGAARKLIETIKQFPQHQYFIATHSPEIITAANPSNIIKLQYENCQTTALRIDTKDIESQNEILDELGIRLSDVFGADNILWVEGPTEEKCFPLILEELAKIPLRGLKILSVNSTDALLDGKHSDLVAEVYKKLTTGASLFPPAIGFIFDRENKTEAKIKELEKRNFTFLNLPMYENYLLNAEAISAIINQKAKWLETPKFKNIWILLSRKKAIYFQVSKKKTFLMIIGC</sequence>
<dbReference type="InterPro" id="IPR051396">
    <property type="entry name" value="Bact_Antivir_Def_Nuclease"/>
</dbReference>
<evidence type="ECO:0000313" key="3">
    <source>
        <dbReference type="Proteomes" id="UP000299367"/>
    </source>
</evidence>
<dbReference type="EMBL" id="BJCF01000037">
    <property type="protein sequence ID" value="GCL43297.1"/>
    <property type="molecule type" value="Genomic_DNA"/>
</dbReference>
<dbReference type="SUPFAM" id="SSF52540">
    <property type="entry name" value="P-loop containing nucleoside triphosphate hydrolases"/>
    <property type="match status" value="1"/>
</dbReference>